<evidence type="ECO:0000313" key="3">
    <source>
        <dbReference type="EMBL" id="EGC40085.1"/>
    </source>
</evidence>
<dbReference type="FunCoup" id="F0Z7L8">
    <property type="interactions" value="742"/>
</dbReference>
<gene>
    <name evidence="3" type="ORF">DICPUDRAFT_147080</name>
</gene>
<feature type="region of interest" description="Disordered" evidence="1">
    <location>
        <begin position="279"/>
        <end position="301"/>
    </location>
</feature>
<keyword evidence="2" id="KW-0472">Membrane</keyword>
<dbReference type="EMBL" id="GL870947">
    <property type="protein sequence ID" value="EGC40085.1"/>
    <property type="molecule type" value="Genomic_DNA"/>
</dbReference>
<accession>F0Z7L8</accession>
<dbReference type="VEuPathDB" id="AmoebaDB:DICPUDRAFT_147080"/>
<evidence type="ECO:0000256" key="1">
    <source>
        <dbReference type="SAM" id="MobiDB-lite"/>
    </source>
</evidence>
<dbReference type="GeneID" id="10509339"/>
<evidence type="ECO:0000256" key="2">
    <source>
        <dbReference type="SAM" id="Phobius"/>
    </source>
</evidence>
<keyword evidence="2" id="KW-0812">Transmembrane</keyword>
<evidence type="ECO:0000313" key="4">
    <source>
        <dbReference type="Proteomes" id="UP000001064"/>
    </source>
</evidence>
<organism evidence="3 4">
    <name type="scientific">Dictyostelium purpureum</name>
    <name type="common">Slime mold</name>
    <dbReference type="NCBI Taxonomy" id="5786"/>
    <lineage>
        <taxon>Eukaryota</taxon>
        <taxon>Amoebozoa</taxon>
        <taxon>Evosea</taxon>
        <taxon>Eumycetozoa</taxon>
        <taxon>Dictyostelia</taxon>
        <taxon>Dictyosteliales</taxon>
        <taxon>Dictyosteliaceae</taxon>
        <taxon>Dictyostelium</taxon>
    </lineage>
</organism>
<dbReference type="InParanoid" id="F0Z7L8"/>
<proteinExistence type="predicted"/>
<reference evidence="4" key="1">
    <citation type="journal article" date="2011" name="Genome Biol.">
        <title>Comparative genomics of the social amoebae Dictyostelium discoideum and Dictyostelium purpureum.</title>
        <authorList>
            <consortium name="US DOE Joint Genome Institute (JGI-PGF)"/>
            <person name="Sucgang R."/>
            <person name="Kuo A."/>
            <person name="Tian X."/>
            <person name="Salerno W."/>
            <person name="Parikh A."/>
            <person name="Feasley C.L."/>
            <person name="Dalin E."/>
            <person name="Tu H."/>
            <person name="Huang E."/>
            <person name="Barry K."/>
            <person name="Lindquist E."/>
            <person name="Shapiro H."/>
            <person name="Bruce D."/>
            <person name="Schmutz J."/>
            <person name="Salamov A."/>
            <person name="Fey P."/>
            <person name="Gaudet P."/>
            <person name="Anjard C."/>
            <person name="Babu M.M."/>
            <person name="Basu S."/>
            <person name="Bushmanova Y."/>
            <person name="van der Wel H."/>
            <person name="Katoh-Kurasawa M."/>
            <person name="Dinh C."/>
            <person name="Coutinho P.M."/>
            <person name="Saito T."/>
            <person name="Elias M."/>
            <person name="Schaap P."/>
            <person name="Kay R.R."/>
            <person name="Henrissat B."/>
            <person name="Eichinger L."/>
            <person name="Rivero F."/>
            <person name="Putnam N.H."/>
            <person name="West C.M."/>
            <person name="Loomis W.F."/>
            <person name="Chisholm R.L."/>
            <person name="Shaulsky G."/>
            <person name="Strassmann J.E."/>
            <person name="Queller D.C."/>
            <person name="Kuspa A."/>
            <person name="Grigoriev I.V."/>
        </authorList>
    </citation>
    <scope>NUCLEOTIDE SEQUENCE [LARGE SCALE GENOMIC DNA]</scope>
    <source>
        <strain evidence="4">QSDP1</strain>
    </source>
</reference>
<sequence length="301" mass="34777">MICDNTTESSSADNINIEVTENNTSNKGLNTNNIVFPSLVSGNNYVLPSKDQLNKYKLSKEFTCTGRFLRFDTSFQNYPIGLQQFLPYQELMCIADDVNRIVEKEKSRRIIVSVISIISYFILGSIFVYFSVINQRNMNLMFFGVYFSVFVSVAVVIVNRNKLKQIDNQLYSMESRYRNRGIIVSFKRKEYIFRNLEFKGSVYYPNSNVVPPPQIYNQTTVNPQIYASPMYNQAPQMYNQVAPQMYNQVAPQMYNQVAPQMYNQIPQLYTPVPYYNNAATNPIPNTDPLPQSQSENMPLLK</sequence>
<dbReference type="Proteomes" id="UP000001064">
    <property type="component" value="Unassembled WGS sequence"/>
</dbReference>
<feature type="transmembrane region" description="Helical" evidence="2">
    <location>
        <begin position="138"/>
        <end position="158"/>
    </location>
</feature>
<feature type="transmembrane region" description="Helical" evidence="2">
    <location>
        <begin position="110"/>
        <end position="132"/>
    </location>
</feature>
<evidence type="ECO:0008006" key="5">
    <source>
        <dbReference type="Google" id="ProtNLM"/>
    </source>
</evidence>
<dbReference type="RefSeq" id="XP_003283434.1">
    <property type="nucleotide sequence ID" value="XM_003283386.1"/>
</dbReference>
<protein>
    <recommendedName>
        <fullName evidence="5">Transmembrane protein</fullName>
    </recommendedName>
</protein>
<dbReference type="AlphaFoldDB" id="F0Z7L8"/>
<dbReference type="KEGG" id="dpp:DICPUDRAFT_147080"/>
<name>F0Z7L8_DICPU</name>
<keyword evidence="4" id="KW-1185">Reference proteome</keyword>
<keyword evidence="2" id="KW-1133">Transmembrane helix</keyword>